<keyword evidence="7" id="KW-1185">Reference proteome</keyword>
<keyword evidence="4" id="KW-0804">Transcription</keyword>
<proteinExistence type="inferred from homology"/>
<dbReference type="RefSeq" id="WP_408977939.1">
    <property type="nucleotide sequence ID" value="NZ_JBJUVG010000013.1"/>
</dbReference>
<dbReference type="PANTHER" id="PTHR30126:SF40">
    <property type="entry name" value="HTH-TYPE TRANSCRIPTIONAL REGULATOR GLTR"/>
    <property type="match status" value="1"/>
</dbReference>
<evidence type="ECO:0000259" key="5">
    <source>
        <dbReference type="PROSITE" id="PS50931"/>
    </source>
</evidence>
<dbReference type="InterPro" id="IPR036390">
    <property type="entry name" value="WH_DNA-bd_sf"/>
</dbReference>
<sequence length="306" mass="34687">MKLDQLYYFSEAVKYQSISIAAEKNYISQPTLSSSINKLERELGTTLLRRSSRGVTPTEIGEIVLEQTHRIFDSLEDIQEAVELAEQRGTVRIVGIPCISDRIIPQTILRLKELNLDVLLSITTGESTLAVHQVASGESGLGLVIHYSGLEDTAGIEYQPLFRDEYILYVGPFSPYWDAKSITLEEALAQPYIAYGEEFKRNNGGLTEILGKRRPNIVLRTDENECLKRMIAQDNYVAFFPRFMSRDDFYYTSGLLRGLTISDAELVFEVGAVTSTKYKIDRVSKIFLEILNRTINCDSELWPCIE</sequence>
<keyword evidence="2" id="KW-0805">Transcription regulation</keyword>
<name>A0ABW9H0E2_9FIRM</name>
<dbReference type="EMBL" id="JBJUVG010000013">
    <property type="protein sequence ID" value="MFM9414324.1"/>
    <property type="molecule type" value="Genomic_DNA"/>
</dbReference>
<dbReference type="PRINTS" id="PR00039">
    <property type="entry name" value="HTHLYSR"/>
</dbReference>
<dbReference type="Pfam" id="PF00126">
    <property type="entry name" value="HTH_1"/>
    <property type="match status" value="1"/>
</dbReference>
<keyword evidence="3" id="KW-0238">DNA-binding</keyword>
<evidence type="ECO:0000313" key="7">
    <source>
        <dbReference type="Proteomes" id="UP001631949"/>
    </source>
</evidence>
<dbReference type="InterPro" id="IPR005119">
    <property type="entry name" value="LysR_subst-bd"/>
</dbReference>
<protein>
    <submittedName>
        <fullName evidence="6">LysR family transcriptional regulator</fullName>
    </submittedName>
</protein>
<dbReference type="CDD" id="cd05466">
    <property type="entry name" value="PBP2_LTTR_substrate"/>
    <property type="match status" value="1"/>
</dbReference>
<evidence type="ECO:0000256" key="2">
    <source>
        <dbReference type="ARBA" id="ARBA00023015"/>
    </source>
</evidence>
<comment type="caution">
    <text evidence="6">The sequence shown here is derived from an EMBL/GenBank/DDBJ whole genome shotgun (WGS) entry which is preliminary data.</text>
</comment>
<dbReference type="InterPro" id="IPR000847">
    <property type="entry name" value="LysR_HTH_N"/>
</dbReference>
<reference evidence="6 7" key="1">
    <citation type="journal article" date="2016" name="Int. J. Syst. Evol. Microbiol.">
        <title>Peptococcus simiae sp. nov., isolated from rhesus macaque faeces and emended description of the genus Peptococcus.</title>
        <authorList>
            <person name="Shkoporov A.N."/>
            <person name="Efimov B.A."/>
            <person name="Kondova I."/>
            <person name="Ouwerling B."/>
            <person name="Chaplin A.V."/>
            <person name="Shcherbakova V.A."/>
            <person name="Langermans J.A.M."/>
        </authorList>
    </citation>
    <scope>NUCLEOTIDE SEQUENCE [LARGE SCALE GENOMIC DNA]</scope>
    <source>
        <strain evidence="6 7">M108</strain>
    </source>
</reference>
<evidence type="ECO:0000256" key="1">
    <source>
        <dbReference type="ARBA" id="ARBA00009437"/>
    </source>
</evidence>
<accession>A0ABW9H0E2</accession>
<evidence type="ECO:0000256" key="4">
    <source>
        <dbReference type="ARBA" id="ARBA00023163"/>
    </source>
</evidence>
<dbReference type="SUPFAM" id="SSF46785">
    <property type="entry name" value="Winged helix' DNA-binding domain"/>
    <property type="match status" value="1"/>
</dbReference>
<dbReference type="Gene3D" id="3.40.190.10">
    <property type="entry name" value="Periplasmic binding protein-like II"/>
    <property type="match status" value="2"/>
</dbReference>
<dbReference type="SUPFAM" id="SSF53850">
    <property type="entry name" value="Periplasmic binding protein-like II"/>
    <property type="match status" value="1"/>
</dbReference>
<gene>
    <name evidence="6" type="ORF">ACKQTC_08075</name>
</gene>
<evidence type="ECO:0000256" key="3">
    <source>
        <dbReference type="ARBA" id="ARBA00023125"/>
    </source>
</evidence>
<evidence type="ECO:0000313" key="6">
    <source>
        <dbReference type="EMBL" id="MFM9414324.1"/>
    </source>
</evidence>
<dbReference type="Gene3D" id="1.10.10.10">
    <property type="entry name" value="Winged helix-like DNA-binding domain superfamily/Winged helix DNA-binding domain"/>
    <property type="match status" value="1"/>
</dbReference>
<dbReference type="InterPro" id="IPR036388">
    <property type="entry name" value="WH-like_DNA-bd_sf"/>
</dbReference>
<dbReference type="Pfam" id="PF03466">
    <property type="entry name" value="LysR_substrate"/>
    <property type="match status" value="1"/>
</dbReference>
<dbReference type="PROSITE" id="PS50931">
    <property type="entry name" value="HTH_LYSR"/>
    <property type="match status" value="1"/>
</dbReference>
<feature type="domain" description="HTH lysR-type" evidence="5">
    <location>
        <begin position="1"/>
        <end position="58"/>
    </location>
</feature>
<organism evidence="6 7">
    <name type="scientific">Peptococcus simiae</name>
    <dbReference type="NCBI Taxonomy" id="1643805"/>
    <lineage>
        <taxon>Bacteria</taxon>
        <taxon>Bacillati</taxon>
        <taxon>Bacillota</taxon>
        <taxon>Clostridia</taxon>
        <taxon>Eubacteriales</taxon>
        <taxon>Peptococcaceae</taxon>
        <taxon>Peptococcus</taxon>
    </lineage>
</organism>
<dbReference type="Proteomes" id="UP001631949">
    <property type="component" value="Unassembled WGS sequence"/>
</dbReference>
<dbReference type="PANTHER" id="PTHR30126">
    <property type="entry name" value="HTH-TYPE TRANSCRIPTIONAL REGULATOR"/>
    <property type="match status" value="1"/>
</dbReference>
<comment type="similarity">
    <text evidence="1">Belongs to the LysR transcriptional regulatory family.</text>
</comment>